<dbReference type="Gene3D" id="2.80.10.50">
    <property type="match status" value="1"/>
</dbReference>
<dbReference type="Pfam" id="PF05270">
    <property type="entry name" value="AbfB"/>
    <property type="match status" value="1"/>
</dbReference>
<comment type="caution">
    <text evidence="3">The sequence shown here is derived from an EMBL/GenBank/DDBJ whole genome shotgun (WGS) entry which is preliminary data.</text>
</comment>
<feature type="compositionally biased region" description="Pro residues" evidence="1">
    <location>
        <begin position="389"/>
        <end position="421"/>
    </location>
</feature>
<dbReference type="AlphaFoldDB" id="A0A9W9YDG7"/>
<dbReference type="SUPFAM" id="SSF110221">
    <property type="entry name" value="AbfB domain"/>
    <property type="match status" value="1"/>
</dbReference>
<protein>
    <recommendedName>
        <fullName evidence="2">Alpha-L-arabinofuranosidase B arabinose-binding domain-containing protein</fullName>
    </recommendedName>
</protein>
<name>A0A9W9YDG7_9CNID</name>
<dbReference type="GO" id="GO:0046373">
    <property type="term" value="P:L-arabinose metabolic process"/>
    <property type="evidence" value="ECO:0007669"/>
    <property type="project" value="InterPro"/>
</dbReference>
<dbReference type="InterPro" id="IPR007934">
    <property type="entry name" value="AbfB_ABD"/>
</dbReference>
<feature type="region of interest" description="Disordered" evidence="1">
    <location>
        <begin position="372"/>
        <end position="465"/>
    </location>
</feature>
<evidence type="ECO:0000313" key="3">
    <source>
        <dbReference type="EMBL" id="KAJ7334527.1"/>
    </source>
</evidence>
<dbReference type="GO" id="GO:0046556">
    <property type="term" value="F:alpha-L-arabinofuranosidase activity"/>
    <property type="evidence" value="ECO:0007669"/>
    <property type="project" value="InterPro"/>
</dbReference>
<evidence type="ECO:0000259" key="2">
    <source>
        <dbReference type="Pfam" id="PF05270"/>
    </source>
</evidence>
<dbReference type="OrthoDB" id="5990417at2759"/>
<dbReference type="InterPro" id="IPR036195">
    <property type="entry name" value="AbfB_ABD_sf"/>
</dbReference>
<dbReference type="Proteomes" id="UP001163046">
    <property type="component" value="Unassembled WGS sequence"/>
</dbReference>
<feature type="domain" description="Alpha-L-arabinofuranosidase B arabinose-binding" evidence="2">
    <location>
        <begin position="73"/>
        <end position="130"/>
    </location>
</feature>
<gene>
    <name evidence="3" type="ORF">OS493_014851</name>
</gene>
<evidence type="ECO:0000313" key="4">
    <source>
        <dbReference type="Proteomes" id="UP001163046"/>
    </source>
</evidence>
<keyword evidence="4" id="KW-1185">Reference proteome</keyword>
<proteinExistence type="predicted"/>
<dbReference type="EMBL" id="MU827784">
    <property type="protein sequence ID" value="KAJ7334527.1"/>
    <property type="molecule type" value="Genomic_DNA"/>
</dbReference>
<feature type="compositionally biased region" description="Low complexity" evidence="1">
    <location>
        <begin position="439"/>
        <end position="453"/>
    </location>
</feature>
<reference evidence="3" key="1">
    <citation type="submission" date="2023-01" db="EMBL/GenBank/DDBJ databases">
        <title>Genome assembly of the deep-sea coral Lophelia pertusa.</title>
        <authorList>
            <person name="Herrera S."/>
            <person name="Cordes E."/>
        </authorList>
    </citation>
    <scope>NUCLEOTIDE SEQUENCE</scope>
    <source>
        <strain evidence="3">USNM1676648</strain>
        <tissue evidence="3">Polyp</tissue>
    </source>
</reference>
<accession>A0A9W9YDG7</accession>
<organism evidence="3 4">
    <name type="scientific">Desmophyllum pertusum</name>
    <dbReference type="NCBI Taxonomy" id="174260"/>
    <lineage>
        <taxon>Eukaryota</taxon>
        <taxon>Metazoa</taxon>
        <taxon>Cnidaria</taxon>
        <taxon>Anthozoa</taxon>
        <taxon>Hexacorallia</taxon>
        <taxon>Scleractinia</taxon>
        <taxon>Caryophylliina</taxon>
        <taxon>Caryophylliidae</taxon>
        <taxon>Desmophyllum</taxon>
    </lineage>
</organism>
<evidence type="ECO:0000256" key="1">
    <source>
        <dbReference type="SAM" id="MobiDB-lite"/>
    </source>
</evidence>
<sequence>MARKIVWRQGGASKLVQDGLYTVHSWDVPYPQENGSLNFCWRSLNGKMTLWSFCQVFILRIPALYKKIKAIDESVSFESACLPGFFLRQKNYRFILDKRDGSELFDKESSFKVYSVMKFSRSFLLQSMHNDWYICQSKEKHLHRPTIIELDFYNGEPDVLERCTFSFQPTAQHDNKYKNCKNVVGPVVHPAIRGQSLPHPPHLVPKKPSPLVPAQPTCIPVCPAGTVGGTPGTQAASGSTIPSLPLEPSIVRSEKTCVALNFINNFGPKFKLSSSLKHEAYLVTGSGFKLKLIIDRPELHSHVTFYAEDEDGSRKLLLNGQSSISEPAVSRCPVFLDVSVTSEKGNAPPVPSGKFPAVTSSAHASSIPSSSLHFPAFPKIPPPHHHPPPHPPLPPPPPSPPSLPRPPPSLSPLSFSPPTPSPSSASQRAPPAAPPSISSPPSVGPASPAVSLPRAPSQNGNGYGSIHYHYHLPSAKKPLVTSTCPSSCTTPVPGCLHSCPPHCCK</sequence>